<dbReference type="Gene3D" id="3.40.50.300">
    <property type="entry name" value="P-loop containing nucleotide triphosphate hydrolases"/>
    <property type="match status" value="1"/>
</dbReference>
<dbReference type="GO" id="GO:0003677">
    <property type="term" value="F:DNA binding"/>
    <property type="evidence" value="ECO:0007669"/>
    <property type="project" value="UniProtKB-UniRule"/>
</dbReference>
<dbReference type="InterPro" id="IPR027417">
    <property type="entry name" value="P-loop_NTPase"/>
</dbReference>
<proteinExistence type="inferred from homology"/>
<dbReference type="CDD" id="cd15831">
    <property type="entry name" value="BTAD"/>
    <property type="match status" value="1"/>
</dbReference>
<evidence type="ECO:0000256" key="1">
    <source>
        <dbReference type="ARBA" id="ARBA00005820"/>
    </source>
</evidence>
<dbReference type="InterPro" id="IPR005158">
    <property type="entry name" value="BTAD"/>
</dbReference>
<dbReference type="SMART" id="SM01043">
    <property type="entry name" value="BTAD"/>
    <property type="match status" value="1"/>
</dbReference>
<feature type="domain" description="OmpR/PhoB-type" evidence="8">
    <location>
        <begin position="2"/>
        <end position="108"/>
    </location>
</feature>
<feature type="region of interest" description="Disordered" evidence="7">
    <location>
        <begin position="965"/>
        <end position="1011"/>
    </location>
</feature>
<evidence type="ECO:0000256" key="4">
    <source>
        <dbReference type="ARBA" id="ARBA00023125"/>
    </source>
</evidence>
<dbReference type="RefSeq" id="WP_144322221.1">
    <property type="nucleotide sequence ID" value="NZ_CP040916.1"/>
</dbReference>
<dbReference type="InterPro" id="IPR002182">
    <property type="entry name" value="NB-ARC"/>
</dbReference>
<gene>
    <name evidence="9" type="ORF">FH965_34420</name>
</gene>
<dbReference type="EMBL" id="CP040916">
    <property type="protein sequence ID" value="QDQ15017.1"/>
    <property type="molecule type" value="Genomic_DNA"/>
</dbReference>
<evidence type="ECO:0000256" key="5">
    <source>
        <dbReference type="ARBA" id="ARBA00023163"/>
    </source>
</evidence>
<dbReference type="InterPro" id="IPR001867">
    <property type="entry name" value="OmpR/PhoB-type_DNA-bd"/>
</dbReference>
<evidence type="ECO:0000256" key="2">
    <source>
        <dbReference type="ARBA" id="ARBA00023012"/>
    </source>
</evidence>
<feature type="DNA-binding region" description="OmpR/PhoB-type" evidence="6">
    <location>
        <begin position="2"/>
        <end position="108"/>
    </location>
</feature>
<dbReference type="PROSITE" id="PS51755">
    <property type="entry name" value="OMPR_PHOB"/>
    <property type="match status" value="1"/>
</dbReference>
<evidence type="ECO:0000313" key="10">
    <source>
        <dbReference type="Proteomes" id="UP000316806"/>
    </source>
</evidence>
<sequence length="1011" mass="107227">MGRKMVTGDTGLRFALLGRLRAWRGDRELELGSPQQQAFLAVLLLRQERAASVGDVVEALWGGNPPPRAVGAVRTYASRLRKLLEPERAAGEPPRVLVSVADGYALRVPREAVDLARFEDHVAAAGRARAAGQLAEARARLHLALEPWQDDPLPGVPGAAMDAHRARLADQRLTALEARLELDLELDGPQPVLAELAALAAHHPLRERLRALHMQALHRDGRSAQALAVYDETRLFLNEELGLEPGRDLTEARDLLAAPGSTGSAGFPAPAPAAPPLPAQLPGDLADFTGRATLVADLCALLTSDRPGTAALVAVSGAGGVGKSALAVHVAHRVRQSFPHGQLYVDLQGVGGHPADPATVLRSFLRALGVDDAAIPEGLAERSALLRARLDGRRVLILLDNAHGPEQVRPFLPVLPSCAVLVTSRAKLAGPASARLVDLDGMTADEALELLGKVLGRDRVAAEADDAVRLVSACGHLPLAVRIVAARLATRPAWPLRTLHDRLADERHRLAELRVADLTVEAAFALGHAQLRPDQQRAFRLLALPDGPHVSSAAAAAVLGLPEPEAEALCESLVDVSLLESPAPGHYRYHDLLRLYARGRASAEESADGRAAGLRRLLDFLVSTVRAAHPGTLGRAERLGVTATVPGLSFATADAAGAWLAAEAPCLFAAVRQAAAARAVAPAADLLLMMEELLERGGPGTEFERAAHAVVSAALRLDDRRSAGRAYLALGHGYYHAARLRELVVACREAVAASRAAGDALVMADALVLLARCSYHLRSHDEARALLAEAAVVFEAHADRFGEANLLGARCRVRRATGETDLAVADAEEALAAHRGLNDGRRVGFALYDLGVVLDGAGRTAESAARLTEALALFRDRGSRLWEGLTLFRLAENRLATGRAEEAVRLARTAAAMLEEARNEHGRAHALSVLGSALGRLGDHDGARAHRRAAYEICTRLGMPEADDLRALLGDGPGPRDEGEPAPVPPASAARSPRVPSPARRNRRHGRSPLP</sequence>
<keyword evidence="3" id="KW-0805">Transcription regulation</keyword>
<dbReference type="Gene3D" id="1.25.40.10">
    <property type="entry name" value="Tetratricopeptide repeat domain"/>
    <property type="match status" value="2"/>
</dbReference>
<dbReference type="InterPro" id="IPR051677">
    <property type="entry name" value="AfsR-DnrI-RedD_regulator"/>
</dbReference>
<dbReference type="SUPFAM" id="SSF52540">
    <property type="entry name" value="P-loop containing nucleoside triphosphate hydrolases"/>
    <property type="match status" value="1"/>
</dbReference>
<keyword evidence="2" id="KW-0902">Two-component regulatory system</keyword>
<dbReference type="SMART" id="SM00862">
    <property type="entry name" value="Trans_reg_C"/>
    <property type="match status" value="1"/>
</dbReference>
<feature type="compositionally biased region" description="Basic residues" evidence="7">
    <location>
        <begin position="1000"/>
        <end position="1011"/>
    </location>
</feature>
<dbReference type="InterPro" id="IPR016032">
    <property type="entry name" value="Sig_transdc_resp-reg_C-effctor"/>
</dbReference>
<dbReference type="Gene3D" id="1.10.10.10">
    <property type="entry name" value="Winged helix-like DNA-binding domain superfamily/Winged helix DNA-binding domain"/>
    <property type="match status" value="1"/>
</dbReference>
<evidence type="ECO:0000313" key="9">
    <source>
        <dbReference type="EMBL" id="QDQ15017.1"/>
    </source>
</evidence>
<evidence type="ECO:0000256" key="6">
    <source>
        <dbReference type="PROSITE-ProRule" id="PRU01091"/>
    </source>
</evidence>
<dbReference type="PANTHER" id="PTHR35807:SF1">
    <property type="entry name" value="TRANSCRIPTIONAL REGULATOR REDD"/>
    <property type="match status" value="1"/>
</dbReference>
<keyword evidence="4 6" id="KW-0238">DNA-binding</keyword>
<keyword evidence="5" id="KW-0804">Transcription</keyword>
<evidence type="ECO:0000256" key="3">
    <source>
        <dbReference type="ARBA" id="ARBA00023015"/>
    </source>
</evidence>
<dbReference type="Pfam" id="PF03704">
    <property type="entry name" value="BTAD"/>
    <property type="match status" value="1"/>
</dbReference>
<dbReference type="Pfam" id="PF00931">
    <property type="entry name" value="NB-ARC"/>
    <property type="match status" value="1"/>
</dbReference>
<comment type="similarity">
    <text evidence="1">Belongs to the AfsR/DnrI/RedD regulatory family.</text>
</comment>
<dbReference type="AlphaFoldDB" id="A0A516RH90"/>
<evidence type="ECO:0000259" key="8">
    <source>
        <dbReference type="PROSITE" id="PS51755"/>
    </source>
</evidence>
<dbReference type="Proteomes" id="UP000316806">
    <property type="component" value="Chromosome"/>
</dbReference>
<evidence type="ECO:0000256" key="7">
    <source>
        <dbReference type="SAM" id="MobiDB-lite"/>
    </source>
</evidence>
<dbReference type="InterPro" id="IPR036388">
    <property type="entry name" value="WH-like_DNA-bd_sf"/>
</dbReference>
<protein>
    <submittedName>
        <fullName evidence="9">SARP family transcriptional regulator</fullName>
    </submittedName>
</protein>
<organism evidence="9 10">
    <name type="scientific">Streptomyces spectabilis</name>
    <dbReference type="NCBI Taxonomy" id="68270"/>
    <lineage>
        <taxon>Bacteria</taxon>
        <taxon>Bacillati</taxon>
        <taxon>Actinomycetota</taxon>
        <taxon>Actinomycetes</taxon>
        <taxon>Kitasatosporales</taxon>
        <taxon>Streptomycetaceae</taxon>
        <taxon>Streptomyces</taxon>
    </lineage>
</organism>
<dbReference type="SUPFAM" id="SSF48452">
    <property type="entry name" value="TPR-like"/>
    <property type="match status" value="2"/>
</dbReference>
<accession>A0A516RH90</accession>
<dbReference type="SUPFAM" id="SSF46894">
    <property type="entry name" value="C-terminal effector domain of the bipartite response regulators"/>
    <property type="match status" value="1"/>
</dbReference>
<dbReference type="PANTHER" id="PTHR35807">
    <property type="entry name" value="TRANSCRIPTIONAL REGULATOR REDD-RELATED"/>
    <property type="match status" value="1"/>
</dbReference>
<reference evidence="9 10" key="1">
    <citation type="journal article" date="2019" name="J. Ind. Microbiol. Biotechnol.">
        <title>The complete genomic sequence of Streptomyces spectabilis NRRL-2792 and identification of secondary metabolite biosynthetic gene clusters.</title>
        <authorList>
            <person name="Sinha A."/>
            <person name="Phillips-Salemka S."/>
            <person name="Niraula T.A."/>
            <person name="Short K.A."/>
            <person name="Niraula N.P."/>
        </authorList>
    </citation>
    <scope>NUCLEOTIDE SEQUENCE [LARGE SCALE GENOMIC DNA]</scope>
    <source>
        <strain evidence="9 10">NRRL 2792</strain>
    </source>
</reference>
<feature type="compositionally biased region" description="Low complexity" evidence="7">
    <location>
        <begin position="987"/>
        <end position="999"/>
    </location>
</feature>
<dbReference type="GO" id="GO:0006355">
    <property type="term" value="P:regulation of DNA-templated transcription"/>
    <property type="evidence" value="ECO:0007669"/>
    <property type="project" value="InterPro"/>
</dbReference>
<dbReference type="GO" id="GO:0043531">
    <property type="term" value="F:ADP binding"/>
    <property type="evidence" value="ECO:0007669"/>
    <property type="project" value="InterPro"/>
</dbReference>
<dbReference type="InterPro" id="IPR011990">
    <property type="entry name" value="TPR-like_helical_dom_sf"/>
</dbReference>
<dbReference type="GO" id="GO:0000160">
    <property type="term" value="P:phosphorelay signal transduction system"/>
    <property type="evidence" value="ECO:0007669"/>
    <property type="project" value="UniProtKB-KW"/>
</dbReference>
<dbReference type="PRINTS" id="PR00364">
    <property type="entry name" value="DISEASERSIST"/>
</dbReference>
<name>A0A516RH90_STRST</name>